<feature type="domain" description="HTH cro/C1-type" evidence="1">
    <location>
        <begin position="13"/>
        <end position="68"/>
    </location>
</feature>
<reference evidence="2 3" key="1">
    <citation type="submission" date="2023-05" db="EMBL/GenBank/DDBJ databases">
        <authorList>
            <person name="Zhang X."/>
        </authorList>
    </citation>
    <scope>NUCLEOTIDE SEQUENCE [LARGE SCALE GENOMIC DNA]</scope>
    <source>
        <strain evidence="2 3">DM2B3-1</strain>
    </source>
</reference>
<protein>
    <submittedName>
        <fullName evidence="2">AAA family ATPase</fullName>
    </submittedName>
</protein>
<dbReference type="Pfam" id="PF13401">
    <property type="entry name" value="AAA_22"/>
    <property type="match status" value="1"/>
</dbReference>
<name>A0ABT7CKB5_9BACT</name>
<dbReference type="InterPro" id="IPR010982">
    <property type="entry name" value="Lambda_DNA-bd_dom_sf"/>
</dbReference>
<dbReference type="PROSITE" id="PS50943">
    <property type="entry name" value="HTH_CROC1"/>
    <property type="match status" value="1"/>
</dbReference>
<proteinExistence type="predicted"/>
<sequence length="291" mass="33002">MDTQVKNSILKLLIEKRDNLKLSDAATARQIGVSPATISQIVNSKWDLISDEMWRKVANWCGYTPDWQLAETGNFKRIVSAAKRAKKLSETLCISYEPGTGKSFALKQVANNTENVVYLECEEHYKRKDFLQKLLAAMGVQTFGTVTEMVDSIVEELLKVNKPLVILDEFDKLEDPVMKLFKSIWNKTEGNCGFILAGAPYLRNRLEKGVKKNKQSYVEMWSRMGREYIELNPTSVKDIAAICQANGIVESDEVSEIIRRSDARDLRQVKREIGTFKLEKIAMERKGGVAV</sequence>
<dbReference type="InterPro" id="IPR049945">
    <property type="entry name" value="AAA_22"/>
</dbReference>
<evidence type="ECO:0000313" key="2">
    <source>
        <dbReference type="EMBL" id="MDJ1494190.1"/>
    </source>
</evidence>
<gene>
    <name evidence="2" type="ORF">QNI19_14700</name>
</gene>
<dbReference type="SUPFAM" id="SSF52540">
    <property type="entry name" value="P-loop containing nucleoside triphosphate hydrolases"/>
    <property type="match status" value="1"/>
</dbReference>
<dbReference type="InterPro" id="IPR052026">
    <property type="entry name" value="ExeA_AAA_ATPase_DNA-bind"/>
</dbReference>
<keyword evidence="3" id="KW-1185">Reference proteome</keyword>
<dbReference type="EMBL" id="JASJOT010000008">
    <property type="protein sequence ID" value="MDJ1494190.1"/>
    <property type="molecule type" value="Genomic_DNA"/>
</dbReference>
<dbReference type="Gene3D" id="3.40.50.300">
    <property type="entry name" value="P-loop containing nucleotide triphosphate hydrolases"/>
    <property type="match status" value="1"/>
</dbReference>
<dbReference type="Proteomes" id="UP001228581">
    <property type="component" value="Unassembled WGS sequence"/>
</dbReference>
<organism evidence="2 3">
    <name type="scientific">Xanthocytophaga flava</name>
    <dbReference type="NCBI Taxonomy" id="3048013"/>
    <lineage>
        <taxon>Bacteria</taxon>
        <taxon>Pseudomonadati</taxon>
        <taxon>Bacteroidota</taxon>
        <taxon>Cytophagia</taxon>
        <taxon>Cytophagales</taxon>
        <taxon>Rhodocytophagaceae</taxon>
        <taxon>Xanthocytophaga</taxon>
    </lineage>
</organism>
<dbReference type="SMART" id="SM00530">
    <property type="entry name" value="HTH_XRE"/>
    <property type="match status" value="1"/>
</dbReference>
<dbReference type="Pfam" id="PF01381">
    <property type="entry name" value="HTH_3"/>
    <property type="match status" value="1"/>
</dbReference>
<dbReference type="PANTHER" id="PTHR35894:SF5">
    <property type="entry name" value="MU-LIKE PROPHAGE FLUMU DNA TRANSPOSITION PROTEIN B"/>
    <property type="match status" value="1"/>
</dbReference>
<dbReference type="Gene3D" id="1.10.260.40">
    <property type="entry name" value="lambda repressor-like DNA-binding domains"/>
    <property type="match status" value="1"/>
</dbReference>
<dbReference type="InterPro" id="IPR001387">
    <property type="entry name" value="Cro/C1-type_HTH"/>
</dbReference>
<evidence type="ECO:0000313" key="3">
    <source>
        <dbReference type="Proteomes" id="UP001228581"/>
    </source>
</evidence>
<comment type="caution">
    <text evidence="2">The sequence shown here is derived from an EMBL/GenBank/DDBJ whole genome shotgun (WGS) entry which is preliminary data.</text>
</comment>
<dbReference type="SUPFAM" id="SSF47413">
    <property type="entry name" value="lambda repressor-like DNA-binding domains"/>
    <property type="match status" value="1"/>
</dbReference>
<evidence type="ECO:0000259" key="1">
    <source>
        <dbReference type="PROSITE" id="PS50943"/>
    </source>
</evidence>
<accession>A0ABT7CKB5</accession>
<dbReference type="SMART" id="SM00382">
    <property type="entry name" value="AAA"/>
    <property type="match status" value="1"/>
</dbReference>
<dbReference type="CDD" id="cd00093">
    <property type="entry name" value="HTH_XRE"/>
    <property type="match status" value="1"/>
</dbReference>
<dbReference type="InterPro" id="IPR003593">
    <property type="entry name" value="AAA+_ATPase"/>
</dbReference>
<dbReference type="PANTHER" id="PTHR35894">
    <property type="entry name" value="GENERAL SECRETION PATHWAY PROTEIN A-RELATED"/>
    <property type="match status" value="1"/>
</dbReference>
<dbReference type="RefSeq" id="WP_313997138.1">
    <property type="nucleotide sequence ID" value="NZ_JASJOT010000008.1"/>
</dbReference>
<dbReference type="InterPro" id="IPR027417">
    <property type="entry name" value="P-loop_NTPase"/>
</dbReference>